<proteinExistence type="predicted"/>
<accession>A0AAV2KJG0</accession>
<keyword evidence="2" id="KW-1185">Reference proteome</keyword>
<dbReference type="Proteomes" id="UP001497482">
    <property type="component" value="Chromosome 18"/>
</dbReference>
<reference evidence="1 2" key="1">
    <citation type="submission" date="2024-04" db="EMBL/GenBank/DDBJ databases">
        <authorList>
            <person name="Waldvogel A.-M."/>
            <person name="Schoenle A."/>
        </authorList>
    </citation>
    <scope>NUCLEOTIDE SEQUENCE [LARGE SCALE GENOMIC DNA]</scope>
</reference>
<dbReference type="EMBL" id="OZ035840">
    <property type="protein sequence ID" value="CAL1588743.1"/>
    <property type="molecule type" value="Genomic_DNA"/>
</dbReference>
<organism evidence="1 2">
    <name type="scientific">Knipowitschia caucasica</name>
    <name type="common">Caucasian dwarf goby</name>
    <name type="synonym">Pomatoschistus caucasicus</name>
    <dbReference type="NCBI Taxonomy" id="637954"/>
    <lineage>
        <taxon>Eukaryota</taxon>
        <taxon>Metazoa</taxon>
        <taxon>Chordata</taxon>
        <taxon>Craniata</taxon>
        <taxon>Vertebrata</taxon>
        <taxon>Euteleostomi</taxon>
        <taxon>Actinopterygii</taxon>
        <taxon>Neopterygii</taxon>
        <taxon>Teleostei</taxon>
        <taxon>Neoteleostei</taxon>
        <taxon>Acanthomorphata</taxon>
        <taxon>Gobiaria</taxon>
        <taxon>Gobiiformes</taxon>
        <taxon>Gobioidei</taxon>
        <taxon>Gobiidae</taxon>
        <taxon>Gobiinae</taxon>
        <taxon>Knipowitschia</taxon>
    </lineage>
</organism>
<name>A0AAV2KJG0_KNICA</name>
<evidence type="ECO:0000313" key="1">
    <source>
        <dbReference type="EMBL" id="CAL1588743.1"/>
    </source>
</evidence>
<gene>
    <name evidence="1" type="ORF">KC01_LOCUS18484</name>
</gene>
<sequence length="74" mass="8223">MPPVSLSPLLMRTVLRPLRGRPGAPRFGSFRLTAPPGGSLPLILIRADCSAERFLLLLFFAARLNNGLRLLRRK</sequence>
<evidence type="ECO:0000313" key="2">
    <source>
        <dbReference type="Proteomes" id="UP001497482"/>
    </source>
</evidence>
<protein>
    <submittedName>
        <fullName evidence="1">Uncharacterized protein</fullName>
    </submittedName>
</protein>
<dbReference type="AlphaFoldDB" id="A0AAV2KJG0"/>